<gene>
    <name evidence="2" type="ORF">SAMN05660464_3244</name>
</gene>
<dbReference type="Proteomes" id="UP000198857">
    <property type="component" value="Unassembled WGS sequence"/>
</dbReference>
<evidence type="ECO:0000313" key="2">
    <source>
        <dbReference type="EMBL" id="SFP47940.1"/>
    </source>
</evidence>
<reference evidence="3" key="1">
    <citation type="submission" date="2016-10" db="EMBL/GenBank/DDBJ databases">
        <authorList>
            <person name="Varghese N."/>
            <person name="Submissions S."/>
        </authorList>
    </citation>
    <scope>NUCLEOTIDE SEQUENCE [LARGE SCALE GENOMIC DNA]</scope>
    <source>
        <strain evidence="3">DSM 44208</strain>
    </source>
</reference>
<evidence type="ECO:0000313" key="3">
    <source>
        <dbReference type="Proteomes" id="UP000198857"/>
    </source>
</evidence>
<protein>
    <submittedName>
        <fullName evidence="2">Uncharacterized protein</fullName>
    </submittedName>
</protein>
<organism evidence="2 3">
    <name type="scientific">Geodermatophilus dictyosporus</name>
    <dbReference type="NCBI Taxonomy" id="1523247"/>
    <lineage>
        <taxon>Bacteria</taxon>
        <taxon>Bacillati</taxon>
        <taxon>Actinomycetota</taxon>
        <taxon>Actinomycetes</taxon>
        <taxon>Geodermatophilales</taxon>
        <taxon>Geodermatophilaceae</taxon>
        <taxon>Geodermatophilus</taxon>
    </lineage>
</organism>
<dbReference type="STRING" id="1523247.SAMN05660464_3244"/>
<feature type="compositionally biased region" description="Basic and acidic residues" evidence="1">
    <location>
        <begin position="8"/>
        <end position="20"/>
    </location>
</feature>
<feature type="region of interest" description="Disordered" evidence="1">
    <location>
        <begin position="1"/>
        <end position="24"/>
    </location>
</feature>
<dbReference type="AlphaFoldDB" id="A0A1I5QPB0"/>
<keyword evidence="3" id="KW-1185">Reference proteome</keyword>
<proteinExistence type="predicted"/>
<dbReference type="EMBL" id="FOWQ01000005">
    <property type="protein sequence ID" value="SFP47940.1"/>
    <property type="molecule type" value="Genomic_DNA"/>
</dbReference>
<evidence type="ECO:0000256" key="1">
    <source>
        <dbReference type="SAM" id="MobiDB-lite"/>
    </source>
</evidence>
<accession>A0A1I5QPB0</accession>
<sequence>MPVSQSAGDDRAHDDVDRTGGRTPWGATALGRLADVTRTVGVHEAGTHPSRLLEQVAAGEEVGTADRGRVVARPAG</sequence>
<name>A0A1I5QPB0_9ACTN</name>